<evidence type="ECO:0000256" key="6">
    <source>
        <dbReference type="SAM" id="MobiDB-lite"/>
    </source>
</evidence>
<feature type="compositionally biased region" description="Basic and acidic residues" evidence="6">
    <location>
        <begin position="129"/>
        <end position="156"/>
    </location>
</feature>
<keyword evidence="2" id="KW-1003">Cell membrane</keyword>
<dbReference type="Gene3D" id="2.60.40.790">
    <property type="match status" value="1"/>
</dbReference>
<organism evidence="9 10">
    <name type="scientific">Chenopodium quinoa</name>
    <name type="common">Quinoa</name>
    <dbReference type="NCBI Taxonomy" id="63459"/>
    <lineage>
        <taxon>Eukaryota</taxon>
        <taxon>Viridiplantae</taxon>
        <taxon>Streptophyta</taxon>
        <taxon>Embryophyta</taxon>
        <taxon>Tracheophyta</taxon>
        <taxon>Spermatophyta</taxon>
        <taxon>Magnoliopsida</taxon>
        <taxon>eudicotyledons</taxon>
        <taxon>Gunneridae</taxon>
        <taxon>Pentapetalae</taxon>
        <taxon>Caryophyllales</taxon>
        <taxon>Chenopodiaceae</taxon>
        <taxon>Chenopodioideae</taxon>
        <taxon>Atripliceae</taxon>
        <taxon>Chenopodium</taxon>
    </lineage>
</organism>
<comment type="similarity">
    <text evidence="4 5">Belongs to the small heat shock protein (HSP20) family.</text>
</comment>
<keyword evidence="7" id="KW-0472">Membrane</keyword>
<keyword evidence="3" id="KW-0611">Plant defense</keyword>
<sequence length="218" mass="24812">MAKVANPNRLYEDYDPPFDMVTEEGCDTILIYLPGYKKEQLRVQLTTSRVLKISGERLIGDNRWRGFNKEFQVPTNCDTKEITAKFEGGILYIRQPKIITPAGAPEQLADKGKAASQQQAPLSEPQKGLYEKMEKKDNAEDASSKEEIGKSPKKDEEVQDQCKYTPRPKQVVGTRGLFSELRKPENLKRLVVSVLLVLSIGFYTTYMFKSITRDDKEL</sequence>
<evidence type="ECO:0000256" key="2">
    <source>
        <dbReference type="ARBA" id="ARBA00022475"/>
    </source>
</evidence>
<accession>A0A803LXI7</accession>
<dbReference type="InterPro" id="IPR008978">
    <property type="entry name" value="HSP20-like_chaperone"/>
</dbReference>
<evidence type="ECO:0000313" key="10">
    <source>
        <dbReference type="Proteomes" id="UP000596660"/>
    </source>
</evidence>
<evidence type="ECO:0000259" key="8">
    <source>
        <dbReference type="PROSITE" id="PS01031"/>
    </source>
</evidence>
<dbReference type="InterPro" id="IPR002068">
    <property type="entry name" value="A-crystallin/Hsp20_dom"/>
</dbReference>
<protein>
    <recommendedName>
        <fullName evidence="8">SHSP domain-containing protein</fullName>
    </recommendedName>
</protein>
<reference evidence="9" key="1">
    <citation type="journal article" date="2017" name="Nature">
        <title>The genome of Chenopodium quinoa.</title>
        <authorList>
            <person name="Jarvis D.E."/>
            <person name="Ho Y.S."/>
            <person name="Lightfoot D.J."/>
            <person name="Schmoeckel S.M."/>
            <person name="Li B."/>
            <person name="Borm T.J.A."/>
            <person name="Ohyanagi H."/>
            <person name="Mineta K."/>
            <person name="Michell C.T."/>
            <person name="Saber N."/>
            <person name="Kharbatia N.M."/>
            <person name="Rupper R.R."/>
            <person name="Sharp A.R."/>
            <person name="Dally N."/>
            <person name="Boughton B.A."/>
            <person name="Woo Y.H."/>
            <person name="Gao G."/>
            <person name="Schijlen E.G.W.M."/>
            <person name="Guo X."/>
            <person name="Momin A.A."/>
            <person name="Negrao S."/>
            <person name="Al-Babili S."/>
            <person name="Gehring C."/>
            <person name="Roessner U."/>
            <person name="Jung C."/>
            <person name="Murphy K."/>
            <person name="Arold S.T."/>
            <person name="Gojobori T."/>
            <person name="van der Linden C.G."/>
            <person name="van Loo E.N."/>
            <person name="Jellen E.N."/>
            <person name="Maughan P.J."/>
            <person name="Tester M."/>
        </authorList>
    </citation>
    <scope>NUCLEOTIDE SEQUENCE [LARGE SCALE GENOMIC DNA]</scope>
    <source>
        <strain evidence="9">cv. PI 614886</strain>
    </source>
</reference>
<dbReference type="GO" id="GO:0034605">
    <property type="term" value="P:cellular response to heat"/>
    <property type="evidence" value="ECO:0007669"/>
    <property type="project" value="TreeGrafter"/>
</dbReference>
<evidence type="ECO:0000256" key="5">
    <source>
        <dbReference type="RuleBase" id="RU003616"/>
    </source>
</evidence>
<evidence type="ECO:0000313" key="9">
    <source>
        <dbReference type="EnsemblPlants" id="AUR62020188-RA:cds"/>
    </source>
</evidence>
<dbReference type="EnsemblPlants" id="AUR62020188-RA">
    <property type="protein sequence ID" value="AUR62020188-RA:cds"/>
    <property type="gene ID" value="AUR62020188"/>
</dbReference>
<keyword evidence="7" id="KW-0812">Transmembrane</keyword>
<dbReference type="GO" id="GO:0005886">
    <property type="term" value="C:plasma membrane"/>
    <property type="evidence" value="ECO:0007669"/>
    <property type="project" value="UniProtKB-SubCell"/>
</dbReference>
<keyword evidence="10" id="KW-1185">Reference proteome</keyword>
<keyword evidence="7" id="KW-1133">Transmembrane helix</keyword>
<evidence type="ECO:0000256" key="7">
    <source>
        <dbReference type="SAM" id="Phobius"/>
    </source>
</evidence>
<comment type="subcellular location">
    <subcellularLocation>
        <location evidence="1">Cell membrane</location>
        <topology evidence="1">Single-pass membrane protein</topology>
    </subcellularLocation>
</comment>
<dbReference type="Proteomes" id="UP000596660">
    <property type="component" value="Unplaced"/>
</dbReference>
<dbReference type="AlphaFoldDB" id="A0A803LXI7"/>
<evidence type="ECO:0000256" key="3">
    <source>
        <dbReference type="ARBA" id="ARBA00022821"/>
    </source>
</evidence>
<reference evidence="9" key="2">
    <citation type="submission" date="2021-03" db="UniProtKB">
        <authorList>
            <consortium name="EnsemblPlants"/>
        </authorList>
    </citation>
    <scope>IDENTIFICATION</scope>
</reference>
<name>A0A803LXI7_CHEQI</name>
<dbReference type="Pfam" id="PF00011">
    <property type="entry name" value="HSP20"/>
    <property type="match status" value="1"/>
</dbReference>
<dbReference type="CDD" id="cd06464">
    <property type="entry name" value="ACD_sHsps-like"/>
    <property type="match status" value="1"/>
</dbReference>
<feature type="transmembrane region" description="Helical" evidence="7">
    <location>
        <begin position="190"/>
        <end position="208"/>
    </location>
</feature>
<evidence type="ECO:0000256" key="1">
    <source>
        <dbReference type="ARBA" id="ARBA00004162"/>
    </source>
</evidence>
<dbReference type="OMA" id="HNRKMTT"/>
<dbReference type="PANTHER" id="PTHR43670">
    <property type="entry name" value="HEAT SHOCK PROTEIN 26"/>
    <property type="match status" value="1"/>
</dbReference>
<dbReference type="SUPFAM" id="SSF49764">
    <property type="entry name" value="HSP20-like chaperones"/>
    <property type="match status" value="1"/>
</dbReference>
<evidence type="ECO:0000256" key="4">
    <source>
        <dbReference type="PROSITE-ProRule" id="PRU00285"/>
    </source>
</evidence>
<dbReference type="PROSITE" id="PS01031">
    <property type="entry name" value="SHSP"/>
    <property type="match status" value="1"/>
</dbReference>
<dbReference type="PANTHER" id="PTHR43670:SF73">
    <property type="entry name" value="INACTIVE PROTEIN RESTRICTED TEV MOVEMENT 2-LIKE"/>
    <property type="match status" value="1"/>
</dbReference>
<feature type="domain" description="SHSP" evidence="8">
    <location>
        <begin position="9"/>
        <end position="113"/>
    </location>
</feature>
<dbReference type="GO" id="GO:0006952">
    <property type="term" value="P:defense response"/>
    <property type="evidence" value="ECO:0007669"/>
    <property type="project" value="UniProtKB-KW"/>
</dbReference>
<dbReference type="Gramene" id="AUR62020188-RA">
    <property type="protein sequence ID" value="AUR62020188-RA:cds"/>
    <property type="gene ID" value="AUR62020188"/>
</dbReference>
<proteinExistence type="inferred from homology"/>
<feature type="region of interest" description="Disordered" evidence="6">
    <location>
        <begin position="106"/>
        <end position="162"/>
    </location>
</feature>